<evidence type="ECO:0000313" key="1">
    <source>
        <dbReference type="EMBL" id="ATQ42354.1"/>
    </source>
</evidence>
<protein>
    <submittedName>
        <fullName evidence="1">Uncharacterized protein</fullName>
    </submittedName>
</protein>
<organism evidence="1 2">
    <name type="scientific">Caulobacter mirabilis</name>
    <dbReference type="NCBI Taxonomy" id="69666"/>
    <lineage>
        <taxon>Bacteria</taxon>
        <taxon>Pseudomonadati</taxon>
        <taxon>Pseudomonadota</taxon>
        <taxon>Alphaproteobacteria</taxon>
        <taxon>Caulobacterales</taxon>
        <taxon>Caulobacteraceae</taxon>
        <taxon>Caulobacter</taxon>
    </lineage>
</organism>
<accession>A0A2D2AWG2</accession>
<dbReference type="OrthoDB" id="6873191at2"/>
<dbReference type="EMBL" id="CP024201">
    <property type="protein sequence ID" value="ATQ42354.1"/>
    <property type="molecule type" value="Genomic_DNA"/>
</dbReference>
<dbReference type="KEGG" id="cmb:CSW64_07970"/>
<dbReference type="AlphaFoldDB" id="A0A2D2AWG2"/>
<keyword evidence="2" id="KW-1185">Reference proteome</keyword>
<evidence type="ECO:0000313" key="2">
    <source>
        <dbReference type="Proteomes" id="UP000228945"/>
    </source>
</evidence>
<proteinExistence type="predicted"/>
<name>A0A2D2AWG2_9CAUL</name>
<gene>
    <name evidence="1" type="ORF">CSW64_07970</name>
</gene>
<dbReference type="Proteomes" id="UP000228945">
    <property type="component" value="Chromosome"/>
</dbReference>
<sequence>MRLEVERRSPVEQPTEKQVRSAILKLRSYGPHSYASLTDEHGSYLQVAGGGVTCLLERHDASTGKHFRAFHGKPSSVFADGTALVFSGGAVRLRSDEWFSSAVVAEAFSAFTCGSPLPEGISWRDVTESLDAKAR</sequence>
<reference evidence="1 2" key="1">
    <citation type="submission" date="2017-10" db="EMBL/GenBank/DDBJ databases">
        <title>Genome sequence of Caulobacter mirabilis FWC38.</title>
        <authorList>
            <person name="Fiebig A."/>
            <person name="Crosson S."/>
        </authorList>
    </citation>
    <scope>NUCLEOTIDE SEQUENCE [LARGE SCALE GENOMIC DNA]</scope>
    <source>
        <strain evidence="1 2">FWC 38</strain>
    </source>
</reference>